<evidence type="ECO:0000313" key="2">
    <source>
        <dbReference type="Proteomes" id="UP000289738"/>
    </source>
</evidence>
<dbReference type="AlphaFoldDB" id="A0A445CJD7"/>
<protein>
    <submittedName>
        <fullName evidence="1">Uncharacterized protein</fullName>
    </submittedName>
</protein>
<reference evidence="1 2" key="1">
    <citation type="submission" date="2019-01" db="EMBL/GenBank/DDBJ databases">
        <title>Sequencing of cultivated peanut Arachis hypogaea provides insights into genome evolution and oil improvement.</title>
        <authorList>
            <person name="Chen X."/>
        </authorList>
    </citation>
    <scope>NUCLEOTIDE SEQUENCE [LARGE SCALE GENOMIC DNA]</scope>
    <source>
        <strain evidence="2">cv. Fuhuasheng</strain>
        <tissue evidence="1">Leaves</tissue>
    </source>
</reference>
<dbReference type="EMBL" id="SDMP01000006">
    <property type="protein sequence ID" value="RYR51034.1"/>
    <property type="molecule type" value="Genomic_DNA"/>
</dbReference>
<organism evidence="1 2">
    <name type="scientific">Arachis hypogaea</name>
    <name type="common">Peanut</name>
    <dbReference type="NCBI Taxonomy" id="3818"/>
    <lineage>
        <taxon>Eukaryota</taxon>
        <taxon>Viridiplantae</taxon>
        <taxon>Streptophyta</taxon>
        <taxon>Embryophyta</taxon>
        <taxon>Tracheophyta</taxon>
        <taxon>Spermatophyta</taxon>
        <taxon>Magnoliopsida</taxon>
        <taxon>eudicotyledons</taxon>
        <taxon>Gunneridae</taxon>
        <taxon>Pentapetalae</taxon>
        <taxon>rosids</taxon>
        <taxon>fabids</taxon>
        <taxon>Fabales</taxon>
        <taxon>Fabaceae</taxon>
        <taxon>Papilionoideae</taxon>
        <taxon>50 kb inversion clade</taxon>
        <taxon>dalbergioids sensu lato</taxon>
        <taxon>Dalbergieae</taxon>
        <taxon>Pterocarpus clade</taxon>
        <taxon>Arachis</taxon>
    </lineage>
</organism>
<proteinExistence type="predicted"/>
<keyword evidence="2" id="KW-1185">Reference proteome</keyword>
<dbReference type="Proteomes" id="UP000289738">
    <property type="component" value="Chromosome A06"/>
</dbReference>
<comment type="caution">
    <text evidence="1">The sequence shown here is derived from an EMBL/GenBank/DDBJ whole genome shotgun (WGS) entry which is preliminary data.</text>
</comment>
<sequence>MSTILQDHVKLDSNIIADAIRPLIEIDSSIKVNSIIVEVQSRFNYIVSYRKPWLAKQNNVCQYAKVSCSNKNSESGKVNGVRVLHRVFGSFYPFITTFRHCKPLV</sequence>
<name>A0A445CJD7_ARAHY</name>
<evidence type="ECO:0000313" key="1">
    <source>
        <dbReference type="EMBL" id="RYR51034.1"/>
    </source>
</evidence>
<gene>
    <name evidence="1" type="ORF">Ahy_A06g026089</name>
</gene>
<accession>A0A445CJD7</accession>